<dbReference type="OrthoDB" id="5135333at2759"/>
<evidence type="ECO:0000313" key="3">
    <source>
        <dbReference type="Proteomes" id="UP001152607"/>
    </source>
</evidence>
<feature type="domain" description="Heterokaryon incompatibility" evidence="1">
    <location>
        <begin position="222"/>
        <end position="368"/>
    </location>
</feature>
<dbReference type="PANTHER" id="PTHR33112">
    <property type="entry name" value="DOMAIN PROTEIN, PUTATIVE-RELATED"/>
    <property type="match status" value="1"/>
</dbReference>
<evidence type="ECO:0000259" key="1">
    <source>
        <dbReference type="Pfam" id="PF06985"/>
    </source>
</evidence>
<gene>
    <name evidence="2" type="ORF">PDIGIT_LOCUS9491</name>
</gene>
<dbReference type="Proteomes" id="UP001152607">
    <property type="component" value="Unassembled WGS sequence"/>
</dbReference>
<dbReference type="EMBL" id="CAOQHR010000006">
    <property type="protein sequence ID" value="CAI6336393.1"/>
    <property type="molecule type" value="Genomic_DNA"/>
</dbReference>
<keyword evidence="3" id="KW-1185">Reference proteome</keyword>
<organism evidence="2 3">
    <name type="scientific">Periconia digitata</name>
    <dbReference type="NCBI Taxonomy" id="1303443"/>
    <lineage>
        <taxon>Eukaryota</taxon>
        <taxon>Fungi</taxon>
        <taxon>Dikarya</taxon>
        <taxon>Ascomycota</taxon>
        <taxon>Pezizomycotina</taxon>
        <taxon>Dothideomycetes</taxon>
        <taxon>Pleosporomycetidae</taxon>
        <taxon>Pleosporales</taxon>
        <taxon>Massarineae</taxon>
        <taxon>Periconiaceae</taxon>
        <taxon>Periconia</taxon>
    </lineage>
</organism>
<dbReference type="PANTHER" id="PTHR33112:SF12">
    <property type="entry name" value="HETEROKARYON INCOMPATIBILITY DOMAIN-CONTAINING PROTEIN"/>
    <property type="match status" value="1"/>
</dbReference>
<dbReference type="AlphaFoldDB" id="A0A9W4XLV3"/>
<dbReference type="InterPro" id="IPR010730">
    <property type="entry name" value="HET"/>
</dbReference>
<sequence>MTADCPHCPGAISPYNLNEDEATIAGGRELFHQPCKACPPFSTQEQGLCSTCQHLRLRHLVSCVPLPNRRKFLFHLYPDRKENATVDCPCCRLIQHMVSQAFGENPLSDLMPEDWSLSLFLSSEYSKSYNTVADIYLQFKDGDEGMSNMWIGDIHVADVGKIQTDISSVGEQINWPRLRAAINKCTTDHIGCKSDGNANLPQGFRLVDVARRCIVETSDVDFVALSYVWGKDTRASLLTATRKTIEAYKKEGGLVASDMPQTIEDAMNACTKLGTNYLWADRLCIIQDDPEDKMHQIMAMNDIYESASLVLVSAYGDSMDFGIDGVSRSRSVTQHHIDVSGLRLTNLVRESAEDPLSLWQTRGWTYQEAVCAKRLLHFTNTRAYYECQTSTYYEDMYNPEAEIDEFTTYGVRLDGEDLVFDAFERHLANYSSRKLSFPSDVYNAFIGIANLLYGPNYNQLFFYGLPKIDFDRALRWHAWNGVNSIQRAESSTLTCPSWSWASAMIQGEQVRYQDMAFYGTLTLWTAKTSDPERWEVLNLQAGTKVDENWETNMTIAIGAGCFRISPIEKLLRSSDRITVHERFCARWSNYDSFCRESIPNPGEPRLQDPATGIMGLGYIHTIAQAAFFRLGQRKASQYGVGILDANDQIIGELCGGLTKFQEEALNPENKSHEHEFVAISLSGFHIRPYTGEERTTKNYVDKEGANLDAIPIVNVLLIERKNDLAYRKELGWVYMRDWAVAARCWRSVVLG</sequence>
<proteinExistence type="predicted"/>
<reference evidence="2" key="1">
    <citation type="submission" date="2023-01" db="EMBL/GenBank/DDBJ databases">
        <authorList>
            <person name="Van Ghelder C."/>
            <person name="Rancurel C."/>
        </authorList>
    </citation>
    <scope>NUCLEOTIDE SEQUENCE</scope>
    <source>
        <strain evidence="2">CNCM I-4278</strain>
    </source>
</reference>
<name>A0A9W4XLV3_9PLEO</name>
<protein>
    <recommendedName>
        <fullName evidence="1">Heterokaryon incompatibility domain-containing protein</fullName>
    </recommendedName>
</protein>
<evidence type="ECO:0000313" key="2">
    <source>
        <dbReference type="EMBL" id="CAI6336393.1"/>
    </source>
</evidence>
<accession>A0A9W4XLV3</accession>
<dbReference type="Pfam" id="PF06985">
    <property type="entry name" value="HET"/>
    <property type="match status" value="1"/>
</dbReference>
<comment type="caution">
    <text evidence="2">The sequence shown here is derived from an EMBL/GenBank/DDBJ whole genome shotgun (WGS) entry which is preliminary data.</text>
</comment>